<feature type="region of interest" description="Disordered" evidence="15">
    <location>
        <begin position="635"/>
        <end position="657"/>
    </location>
</feature>
<evidence type="ECO:0000259" key="16">
    <source>
        <dbReference type="PROSITE" id="PS52029"/>
    </source>
</evidence>
<keyword evidence="7 12" id="KW-0133">Cell shape</keyword>
<dbReference type="InterPro" id="IPR005644">
    <property type="entry name" value="NolW-like"/>
</dbReference>
<dbReference type="SUPFAM" id="SSF141523">
    <property type="entry name" value="L,D-transpeptidase catalytic domain-like"/>
    <property type="match status" value="1"/>
</dbReference>
<feature type="compositionally biased region" description="Basic and acidic residues" evidence="15">
    <location>
        <begin position="140"/>
        <end position="151"/>
    </location>
</feature>
<feature type="compositionally biased region" description="Gly residues" evidence="15">
    <location>
        <begin position="153"/>
        <end position="167"/>
    </location>
</feature>
<evidence type="ECO:0000256" key="13">
    <source>
        <dbReference type="RuleBase" id="RU004003"/>
    </source>
</evidence>
<comment type="caution">
    <text evidence="17">The sequence shown here is derived from an EMBL/GenBank/DDBJ whole genome shotgun (WGS) entry which is preliminary data.</text>
</comment>
<dbReference type="CDD" id="cd16913">
    <property type="entry name" value="YkuD_like"/>
    <property type="match status" value="1"/>
</dbReference>
<evidence type="ECO:0000256" key="5">
    <source>
        <dbReference type="ARBA" id="ARBA00022679"/>
    </source>
</evidence>
<accession>A0A932G014</accession>
<keyword evidence="6" id="KW-0732">Signal</keyword>
<evidence type="ECO:0000313" key="17">
    <source>
        <dbReference type="EMBL" id="MBI2875935.1"/>
    </source>
</evidence>
<dbReference type="GO" id="GO:0071555">
    <property type="term" value="P:cell wall organization"/>
    <property type="evidence" value="ECO:0007669"/>
    <property type="project" value="UniProtKB-UniRule"/>
</dbReference>
<keyword evidence="9" id="KW-0472">Membrane</keyword>
<proteinExistence type="inferred from homology"/>
<feature type="region of interest" description="Disordered" evidence="15">
    <location>
        <begin position="199"/>
        <end position="240"/>
    </location>
</feature>
<evidence type="ECO:0000256" key="11">
    <source>
        <dbReference type="ARBA" id="ARBA00023316"/>
    </source>
</evidence>
<dbReference type="GO" id="GO:0009252">
    <property type="term" value="P:peptidoglycan biosynthetic process"/>
    <property type="evidence" value="ECO:0007669"/>
    <property type="project" value="UniProtKB-KW"/>
</dbReference>
<evidence type="ECO:0000256" key="2">
    <source>
        <dbReference type="ARBA" id="ARBA00004752"/>
    </source>
</evidence>
<dbReference type="InterPro" id="IPR038591">
    <property type="entry name" value="NolW-like_sf"/>
</dbReference>
<evidence type="ECO:0000256" key="10">
    <source>
        <dbReference type="ARBA" id="ARBA00023237"/>
    </source>
</evidence>
<feature type="compositionally biased region" description="Basic and acidic residues" evidence="15">
    <location>
        <begin position="648"/>
        <end position="657"/>
    </location>
</feature>
<dbReference type="GO" id="GO:0009279">
    <property type="term" value="C:cell outer membrane"/>
    <property type="evidence" value="ECO:0007669"/>
    <property type="project" value="UniProtKB-SubCell"/>
</dbReference>
<gene>
    <name evidence="17" type="primary">pilQ</name>
    <name evidence="17" type="ORF">HYY20_03555</name>
</gene>
<dbReference type="Proteomes" id="UP000769766">
    <property type="component" value="Unassembled WGS sequence"/>
</dbReference>
<feature type="region of interest" description="Disordered" evidence="15">
    <location>
        <begin position="509"/>
        <end position="553"/>
    </location>
</feature>
<evidence type="ECO:0000313" key="18">
    <source>
        <dbReference type="Proteomes" id="UP000769766"/>
    </source>
</evidence>
<dbReference type="Gene3D" id="2.40.440.10">
    <property type="entry name" value="L,D-transpeptidase catalytic domain-like"/>
    <property type="match status" value="1"/>
</dbReference>
<comment type="similarity">
    <text evidence="13">Belongs to the bacterial secretin family.</text>
</comment>
<feature type="domain" description="L,D-TPase catalytic" evidence="16">
    <location>
        <begin position="59"/>
        <end position="198"/>
    </location>
</feature>
<feature type="region of interest" description="Disordered" evidence="15">
    <location>
        <begin position="252"/>
        <end position="329"/>
    </location>
</feature>
<evidence type="ECO:0000256" key="12">
    <source>
        <dbReference type="PROSITE-ProRule" id="PRU01373"/>
    </source>
</evidence>
<dbReference type="PANTHER" id="PTHR30604">
    <property type="entry name" value="PROTEIN TRANSPORT PROTEIN HOFQ"/>
    <property type="match status" value="1"/>
</dbReference>
<dbReference type="NCBIfam" id="TIGR02515">
    <property type="entry name" value="IV_pilus_PilQ"/>
    <property type="match status" value="1"/>
</dbReference>
<dbReference type="Pfam" id="PF03734">
    <property type="entry name" value="YkuD"/>
    <property type="match status" value="1"/>
</dbReference>
<sequence length="863" mass="92578">MRNRRRERRDGRHGLLVTLLTWGLLVGWEEIAAASQRTREAGLKERAAAQGIPYPPPAGKILIDKASRTLIFYAGEVSLKEYPIALGTQPVGAKLYEGDGRTPEGTYQVVKKTRHRQGRHRLQIDYPNPADRQRYQEALKEGKIPQDRDGSPKGMGGEISLYGGGVGKDWTTGGIAMREADLEELFEVLSPGTPVVILPQRSVEEAQRPKQETAPGDGREKAQRSEPEVTDPGPKPESQGAQLEIAPGAKIEAPGAQPEPASPLPALPPGPSPPAPGKAPESGEPQKVAEGGETSRKTGTLPGLILPPAPAAPSGAGSPSITAGKPGNAFPFPDSRCSLDLREANIREVLQAFAQEYRLNLLLEEGAEGKLTLQFHNLPVKEAFLAILNANGLSYLYDGKVFRVGRLEALSKRREEERKMEGLEVQVIPLQHTSAEGLAEVIKGLKSDQAGAQVIADKRTNALLLKDLPANLVQMQTAIERLDVKKVTEIERFQTKILRLKYLTVGGSRLDQGTSGSGSRKGRGGGGGGRGGGGSKGAQGKPASPMGGAIPTRSSIEDSLEGLRSPNGRISIDEHNNALIVTDLPENISRIEAILQELDVPARQILIEARIVEATRDFQKRLGVLWSGAFSTQGTGNKTTVPVQGGRSRGDDSRGVGERTVGLATPLGTIGVDPLSGIALGRITNRMTLDMELNAMEKTGQGRILSTPRVTTLDNKEAIIESGLSIPYQKREELGTITIEFADALISLAVIPHVTPDDHILLNILATKDEADFVRQVQGVPTIITRHASTKVLVKDGETTVIGGLSKRDTNTNAAQVPWLGKLPLVGALFRDHSQKDSSEELLIFITPKIIENQEGPGARSLN</sequence>
<dbReference type="InterPro" id="IPR005490">
    <property type="entry name" value="LD_TPept_cat_dom"/>
</dbReference>
<dbReference type="Pfam" id="PF03958">
    <property type="entry name" value="Secretin_N"/>
    <property type="match status" value="2"/>
</dbReference>
<evidence type="ECO:0000256" key="14">
    <source>
        <dbReference type="RuleBase" id="RU004004"/>
    </source>
</evidence>
<evidence type="ECO:0000256" key="3">
    <source>
        <dbReference type="ARBA" id="ARBA00005992"/>
    </source>
</evidence>
<comment type="caution">
    <text evidence="12">Lacks conserved residue(s) required for the propagation of feature annotation.</text>
</comment>
<keyword evidence="4 14" id="KW-0813">Transport</keyword>
<evidence type="ECO:0000256" key="6">
    <source>
        <dbReference type="ARBA" id="ARBA00022729"/>
    </source>
</evidence>
<evidence type="ECO:0000256" key="7">
    <source>
        <dbReference type="ARBA" id="ARBA00022960"/>
    </source>
</evidence>
<keyword evidence="8 12" id="KW-0573">Peptidoglycan synthesis</keyword>
<keyword evidence="5" id="KW-0808">Transferase</keyword>
<dbReference type="GO" id="GO:0004180">
    <property type="term" value="F:carboxypeptidase activity"/>
    <property type="evidence" value="ECO:0007669"/>
    <property type="project" value="UniProtKB-ARBA"/>
</dbReference>
<protein>
    <submittedName>
        <fullName evidence="17">Type IV pilus secretin PilQ</fullName>
    </submittedName>
</protein>
<evidence type="ECO:0000256" key="15">
    <source>
        <dbReference type="SAM" id="MobiDB-lite"/>
    </source>
</evidence>
<dbReference type="EMBL" id="JACPRF010000109">
    <property type="protein sequence ID" value="MBI2875935.1"/>
    <property type="molecule type" value="Genomic_DNA"/>
</dbReference>
<reference evidence="17" key="1">
    <citation type="submission" date="2020-07" db="EMBL/GenBank/DDBJ databases">
        <title>Huge and variable diversity of episymbiotic CPR bacteria and DPANN archaea in groundwater ecosystems.</title>
        <authorList>
            <person name="He C.Y."/>
            <person name="Keren R."/>
            <person name="Whittaker M."/>
            <person name="Farag I.F."/>
            <person name="Doudna J."/>
            <person name="Cate J.H.D."/>
            <person name="Banfield J.F."/>
        </authorList>
    </citation>
    <scope>NUCLEOTIDE SEQUENCE</scope>
    <source>
        <strain evidence="17">NC_groundwater_672_Ag_B-0.1um_62_36</strain>
    </source>
</reference>
<name>A0A932G014_UNCTE</name>
<comment type="subcellular location">
    <subcellularLocation>
        <location evidence="14">Cell outer membrane</location>
    </subcellularLocation>
    <subcellularLocation>
        <location evidence="1">Membrane</location>
    </subcellularLocation>
</comment>
<feature type="compositionally biased region" description="Low complexity" evidence="15">
    <location>
        <begin position="312"/>
        <end position="324"/>
    </location>
</feature>
<dbReference type="GO" id="GO:0016740">
    <property type="term" value="F:transferase activity"/>
    <property type="evidence" value="ECO:0007669"/>
    <property type="project" value="UniProtKB-KW"/>
</dbReference>
<evidence type="ECO:0000256" key="1">
    <source>
        <dbReference type="ARBA" id="ARBA00004370"/>
    </source>
</evidence>
<evidence type="ECO:0000256" key="4">
    <source>
        <dbReference type="ARBA" id="ARBA00022448"/>
    </source>
</evidence>
<dbReference type="Pfam" id="PF00263">
    <property type="entry name" value="Secretin"/>
    <property type="match status" value="1"/>
</dbReference>
<feature type="compositionally biased region" description="Basic and acidic residues" evidence="15">
    <location>
        <begin position="202"/>
        <end position="227"/>
    </location>
</feature>
<comment type="pathway">
    <text evidence="2 12">Cell wall biogenesis; peptidoglycan biosynthesis.</text>
</comment>
<dbReference type="InterPro" id="IPR038063">
    <property type="entry name" value="Transpep_catalytic_dom"/>
</dbReference>
<dbReference type="PANTHER" id="PTHR30604:SF1">
    <property type="entry name" value="DNA UTILIZATION PROTEIN HOFQ"/>
    <property type="match status" value="1"/>
</dbReference>
<dbReference type="InterPro" id="IPR004846">
    <property type="entry name" value="T2SS/T3SS_dom"/>
</dbReference>
<dbReference type="InterPro" id="IPR001775">
    <property type="entry name" value="GspD/PilQ"/>
</dbReference>
<dbReference type="PRINTS" id="PR00811">
    <property type="entry name" value="BCTERIALGSPD"/>
</dbReference>
<evidence type="ECO:0000256" key="9">
    <source>
        <dbReference type="ARBA" id="ARBA00023136"/>
    </source>
</evidence>
<comment type="similarity">
    <text evidence="3">Belongs to the YkuD family.</text>
</comment>
<feature type="compositionally biased region" description="Gly residues" evidence="15">
    <location>
        <begin position="524"/>
        <end position="537"/>
    </location>
</feature>
<dbReference type="InterPro" id="IPR051808">
    <property type="entry name" value="Type_IV_pilus_biogenesis"/>
</dbReference>
<dbReference type="Gene3D" id="3.30.1370.130">
    <property type="match status" value="1"/>
</dbReference>
<organism evidence="17 18">
    <name type="scientific">Tectimicrobiota bacterium</name>
    <dbReference type="NCBI Taxonomy" id="2528274"/>
    <lineage>
        <taxon>Bacteria</taxon>
        <taxon>Pseudomonadati</taxon>
        <taxon>Nitrospinota/Tectimicrobiota group</taxon>
        <taxon>Candidatus Tectimicrobiota</taxon>
    </lineage>
</organism>
<dbReference type="PROSITE" id="PS52029">
    <property type="entry name" value="LD_TPASE"/>
    <property type="match status" value="1"/>
</dbReference>
<evidence type="ECO:0000256" key="8">
    <source>
        <dbReference type="ARBA" id="ARBA00022984"/>
    </source>
</evidence>
<dbReference type="GO" id="GO:0009306">
    <property type="term" value="P:protein secretion"/>
    <property type="evidence" value="ECO:0007669"/>
    <property type="project" value="InterPro"/>
</dbReference>
<dbReference type="InterPro" id="IPR013355">
    <property type="entry name" value="Pilus_4_PilQ"/>
</dbReference>
<feature type="compositionally biased region" description="Pro residues" evidence="15">
    <location>
        <begin position="260"/>
        <end position="277"/>
    </location>
</feature>
<dbReference type="AlphaFoldDB" id="A0A932G014"/>
<dbReference type="Gene3D" id="3.30.1370.120">
    <property type="match status" value="2"/>
</dbReference>
<feature type="region of interest" description="Disordered" evidence="15">
    <location>
        <begin position="140"/>
        <end position="167"/>
    </location>
</feature>
<dbReference type="GO" id="GO:0008360">
    <property type="term" value="P:regulation of cell shape"/>
    <property type="evidence" value="ECO:0007669"/>
    <property type="project" value="UniProtKB-UniRule"/>
</dbReference>
<keyword evidence="10" id="KW-0998">Cell outer membrane</keyword>
<keyword evidence="11 12" id="KW-0961">Cell wall biogenesis/degradation</keyword>